<proteinExistence type="predicted"/>
<dbReference type="RefSeq" id="WP_115610995.1">
    <property type="nucleotide sequence ID" value="NZ_JBHLZC010000001.1"/>
</dbReference>
<evidence type="ECO:0000313" key="3">
    <source>
        <dbReference type="EMBL" id="SUX20526.1"/>
    </source>
</evidence>
<dbReference type="EMBL" id="UFUW01000001">
    <property type="protein sequence ID" value="SUX20526.1"/>
    <property type="molecule type" value="Genomic_DNA"/>
</dbReference>
<feature type="chain" id="PRO_5016607817" evidence="2">
    <location>
        <begin position="34"/>
        <end position="282"/>
    </location>
</feature>
<organism evidence="3 4">
    <name type="scientific">Cardiobacterium valvarum</name>
    <dbReference type="NCBI Taxonomy" id="194702"/>
    <lineage>
        <taxon>Bacteria</taxon>
        <taxon>Pseudomonadati</taxon>
        <taxon>Pseudomonadota</taxon>
        <taxon>Gammaproteobacteria</taxon>
        <taxon>Cardiobacteriales</taxon>
        <taxon>Cardiobacteriaceae</taxon>
        <taxon>Cardiobacterium</taxon>
    </lineage>
</organism>
<reference evidence="3 4" key="1">
    <citation type="submission" date="2018-06" db="EMBL/GenBank/DDBJ databases">
        <authorList>
            <consortium name="Pathogen Informatics"/>
            <person name="Doyle S."/>
        </authorList>
    </citation>
    <scope>NUCLEOTIDE SEQUENCE [LARGE SCALE GENOMIC DNA]</scope>
    <source>
        <strain evidence="3 4">NCTC13294</strain>
    </source>
</reference>
<accession>A0A381E3D7</accession>
<feature type="region of interest" description="Disordered" evidence="1">
    <location>
        <begin position="50"/>
        <end position="81"/>
    </location>
</feature>
<keyword evidence="2" id="KW-0732">Signal</keyword>
<evidence type="ECO:0000313" key="4">
    <source>
        <dbReference type="Proteomes" id="UP000254572"/>
    </source>
</evidence>
<dbReference type="AlphaFoldDB" id="A0A381E3D7"/>
<gene>
    <name evidence="3" type="ORF">NCTC13294_00765</name>
</gene>
<dbReference type="Proteomes" id="UP000254572">
    <property type="component" value="Unassembled WGS sequence"/>
</dbReference>
<evidence type="ECO:0000256" key="1">
    <source>
        <dbReference type="SAM" id="MobiDB-lite"/>
    </source>
</evidence>
<sequence length="282" mass="31933">MTNQPTKTTRKPLLLALGFATITILAVCDNAQAEEAVKAADLSGNTAKNRVSNADVSAPDKIPASGRHSPEADAKTQHECPEGISPAQTTEQLIENMLFFAKNARHKGRDFYAEDNLSCYFRGEFHWRIIIESPTDPSAFNIEEMKKNTRYYNQLPEKWGVDDDSGLMKITHILPEKEYEVTIYFSPSRNTMAIEVEGQDPLFNPLPILDKYFTDTEKSGYVNPAKDGKAVSFFTVPYIYLRREKPINDFQGIMYDYRQLFEEGNGWKAGTEFDFVLSISTI</sequence>
<keyword evidence="4" id="KW-1185">Reference proteome</keyword>
<feature type="compositionally biased region" description="Basic and acidic residues" evidence="1">
    <location>
        <begin position="68"/>
        <end position="81"/>
    </location>
</feature>
<evidence type="ECO:0000256" key="2">
    <source>
        <dbReference type="SAM" id="SignalP"/>
    </source>
</evidence>
<feature type="signal peptide" evidence="2">
    <location>
        <begin position="1"/>
        <end position="33"/>
    </location>
</feature>
<name>A0A381E3D7_9GAMM</name>
<protein>
    <submittedName>
        <fullName evidence="3">Uncharacterized protein</fullName>
    </submittedName>
</protein>